<dbReference type="GO" id="GO:0006310">
    <property type="term" value="P:DNA recombination"/>
    <property type="evidence" value="ECO:0007669"/>
    <property type="project" value="UniProtKB-KW"/>
</dbReference>
<dbReference type="InterPro" id="IPR044068">
    <property type="entry name" value="CB"/>
</dbReference>
<dbReference type="InterPro" id="IPR013762">
    <property type="entry name" value="Integrase-like_cat_sf"/>
</dbReference>
<evidence type="ECO:0000256" key="3">
    <source>
        <dbReference type="ARBA" id="ARBA00023172"/>
    </source>
</evidence>
<dbReference type="Gene3D" id="1.10.150.130">
    <property type="match status" value="1"/>
</dbReference>
<dbReference type="EMBL" id="CP061539">
    <property type="protein sequence ID" value="QNV38704.1"/>
    <property type="molecule type" value="Genomic_DNA"/>
</dbReference>
<dbReference type="InterPro" id="IPR010998">
    <property type="entry name" value="Integrase_recombinase_N"/>
</dbReference>
<dbReference type="PANTHER" id="PTHR30349">
    <property type="entry name" value="PHAGE INTEGRASE-RELATED"/>
    <property type="match status" value="1"/>
</dbReference>
<dbReference type="GO" id="GO:0003677">
    <property type="term" value="F:DNA binding"/>
    <property type="evidence" value="ECO:0007669"/>
    <property type="project" value="UniProtKB-UniRule"/>
</dbReference>
<sequence>MASLRERKLKNGITRYVAIWRDPESKKQTSHPFDTKQAAEQFIADLEANGHQLSKVIDYVNKREGDGQTVQQVIEEHLAQLDGVEKATLAKNYAMARKHIYPALGEVRAQHLTRADVVGWINGLEVSPKTAKNIHAVLSSSLNTAVREGNLNTNVAYGVKPPKPIFTGAEFEAVFLSKFELEQIIEHTPKIFKGLMILLANTGLRYGEATALQGKDLSTDDDGRLVLQVRRAWKGTGTKDSMYLGEPKTRQSRRAVTLSRSSSAALRPYLTGVAADDFLFTINGRFIPHWIFRDQAWTTSLKAAGITSSPRIHDLRHSHASALLRAGVPMHLVSRRLGHSSIKTTVDKYGHLMTTDDATAADLLD</sequence>
<evidence type="ECO:0000259" key="6">
    <source>
        <dbReference type="PROSITE" id="PS51900"/>
    </source>
</evidence>
<protein>
    <submittedName>
        <fullName evidence="7">Site-specific integrase</fullName>
    </submittedName>
</protein>
<dbReference type="InterPro" id="IPR002104">
    <property type="entry name" value="Integrase_catalytic"/>
</dbReference>
<keyword evidence="2 4" id="KW-0238">DNA-binding</keyword>
<dbReference type="PANTHER" id="PTHR30349:SF64">
    <property type="entry name" value="PROPHAGE INTEGRASE INTD-RELATED"/>
    <property type="match status" value="1"/>
</dbReference>
<dbReference type="PROSITE" id="PS51898">
    <property type="entry name" value="TYR_RECOMBINASE"/>
    <property type="match status" value="1"/>
</dbReference>
<feature type="domain" description="Tyr recombinase" evidence="5">
    <location>
        <begin position="171"/>
        <end position="362"/>
    </location>
</feature>
<dbReference type="InterPro" id="IPR011010">
    <property type="entry name" value="DNA_brk_join_enz"/>
</dbReference>
<dbReference type="PROSITE" id="PS51900">
    <property type="entry name" value="CB"/>
    <property type="match status" value="1"/>
</dbReference>
<organism evidence="7 8">
    <name type="scientific">Rothia terrae</name>
    <dbReference type="NCBI Taxonomy" id="396015"/>
    <lineage>
        <taxon>Bacteria</taxon>
        <taxon>Bacillati</taxon>
        <taxon>Actinomycetota</taxon>
        <taxon>Actinomycetes</taxon>
        <taxon>Micrococcales</taxon>
        <taxon>Micrococcaceae</taxon>
        <taxon>Rothia</taxon>
    </lineage>
</organism>
<dbReference type="Gene3D" id="1.10.443.10">
    <property type="entry name" value="Intergrase catalytic core"/>
    <property type="match status" value="1"/>
</dbReference>
<dbReference type="KEGG" id="rter:IDM49_05545"/>
<proteinExistence type="inferred from homology"/>
<evidence type="ECO:0000256" key="2">
    <source>
        <dbReference type="ARBA" id="ARBA00023125"/>
    </source>
</evidence>
<dbReference type="RefSeq" id="WP_190725300.1">
    <property type="nucleotide sequence ID" value="NZ_CP061539.1"/>
</dbReference>
<gene>
    <name evidence="7" type="ORF">IDM49_05545</name>
</gene>
<name>A0A7H2BGA8_9MICC</name>
<evidence type="ECO:0000313" key="7">
    <source>
        <dbReference type="EMBL" id="QNV38704.1"/>
    </source>
</evidence>
<dbReference type="Pfam" id="PF00589">
    <property type="entry name" value="Phage_integrase"/>
    <property type="match status" value="1"/>
</dbReference>
<evidence type="ECO:0000256" key="4">
    <source>
        <dbReference type="PROSITE-ProRule" id="PRU01248"/>
    </source>
</evidence>
<comment type="similarity">
    <text evidence="1">Belongs to the 'phage' integrase family.</text>
</comment>
<keyword evidence="3" id="KW-0233">DNA recombination</keyword>
<evidence type="ECO:0000256" key="1">
    <source>
        <dbReference type="ARBA" id="ARBA00008857"/>
    </source>
</evidence>
<evidence type="ECO:0000259" key="5">
    <source>
        <dbReference type="PROSITE" id="PS51898"/>
    </source>
</evidence>
<accession>A0A7H2BGA8</accession>
<dbReference type="CDD" id="cd01189">
    <property type="entry name" value="INT_ICEBs1_C_like"/>
    <property type="match status" value="1"/>
</dbReference>
<evidence type="ECO:0000313" key="8">
    <source>
        <dbReference type="Proteomes" id="UP000516404"/>
    </source>
</evidence>
<dbReference type="Proteomes" id="UP000516404">
    <property type="component" value="Chromosome"/>
</dbReference>
<dbReference type="GeneID" id="96623692"/>
<feature type="domain" description="Core-binding (CB)" evidence="6">
    <location>
        <begin position="68"/>
        <end position="146"/>
    </location>
</feature>
<dbReference type="SUPFAM" id="SSF56349">
    <property type="entry name" value="DNA breaking-rejoining enzymes"/>
    <property type="match status" value="1"/>
</dbReference>
<reference evidence="7 8" key="1">
    <citation type="submission" date="2020-09" db="EMBL/GenBank/DDBJ databases">
        <title>Investigation of environmental microbes.</title>
        <authorList>
            <person name="Ou Y."/>
            <person name="Kang Q."/>
        </authorList>
    </citation>
    <scope>NUCLEOTIDE SEQUENCE [LARGE SCALE GENOMIC DNA]</scope>
    <source>
        <strain evidence="7 8">KJZ-14</strain>
    </source>
</reference>
<dbReference type="AlphaFoldDB" id="A0A7H2BGA8"/>
<keyword evidence="8" id="KW-1185">Reference proteome</keyword>
<dbReference type="GO" id="GO:0015074">
    <property type="term" value="P:DNA integration"/>
    <property type="evidence" value="ECO:0007669"/>
    <property type="project" value="InterPro"/>
</dbReference>
<dbReference type="InterPro" id="IPR050090">
    <property type="entry name" value="Tyrosine_recombinase_XerCD"/>
</dbReference>